<dbReference type="Proteomes" id="UP000663935">
    <property type="component" value="Chromosome"/>
</dbReference>
<dbReference type="RefSeq" id="WP_207971138.1">
    <property type="nucleotide sequence ID" value="NZ_CP071795.1"/>
</dbReference>
<gene>
    <name evidence="1" type="ORF">JL193_12560</name>
</gene>
<accession>A0ABX7SRR7</accession>
<evidence type="ECO:0000313" key="2">
    <source>
        <dbReference type="Proteomes" id="UP000663935"/>
    </source>
</evidence>
<dbReference type="Gene3D" id="3.40.630.30">
    <property type="match status" value="1"/>
</dbReference>
<dbReference type="SUPFAM" id="SSF55729">
    <property type="entry name" value="Acyl-CoA N-acyltransferases (Nat)"/>
    <property type="match status" value="1"/>
</dbReference>
<evidence type="ECO:0008006" key="3">
    <source>
        <dbReference type="Google" id="ProtNLM"/>
    </source>
</evidence>
<reference evidence="1 2" key="1">
    <citation type="submission" date="2021-03" db="EMBL/GenBank/DDBJ databases">
        <title>Complete genome of Polaribacter_sp.G4M1.</title>
        <authorList>
            <person name="Jeong S.W."/>
            <person name="Bae J.W."/>
        </authorList>
    </citation>
    <scope>NUCLEOTIDE SEQUENCE [LARGE SCALE GENOMIC DNA]</scope>
    <source>
        <strain evidence="1 2">G4M1</strain>
    </source>
</reference>
<protein>
    <recommendedName>
        <fullName evidence="3">BioF2-like acetyltransferase domain-containing protein</fullName>
    </recommendedName>
</protein>
<organism evidence="1 2">
    <name type="scientific">Polaribacter batillariae</name>
    <dbReference type="NCBI Taxonomy" id="2808900"/>
    <lineage>
        <taxon>Bacteria</taxon>
        <taxon>Pseudomonadati</taxon>
        <taxon>Bacteroidota</taxon>
        <taxon>Flavobacteriia</taxon>
        <taxon>Flavobacteriales</taxon>
        <taxon>Flavobacteriaceae</taxon>
    </lineage>
</organism>
<dbReference type="InterPro" id="IPR016181">
    <property type="entry name" value="Acyl_CoA_acyltransferase"/>
</dbReference>
<evidence type="ECO:0000313" key="1">
    <source>
        <dbReference type="EMBL" id="QTD36952.1"/>
    </source>
</evidence>
<name>A0ABX7SRR7_9FLAO</name>
<proteinExistence type="predicted"/>
<dbReference type="EMBL" id="CP071795">
    <property type="protein sequence ID" value="QTD36952.1"/>
    <property type="molecule type" value="Genomic_DNA"/>
</dbReference>
<keyword evidence="2" id="KW-1185">Reference proteome</keyword>
<sequence>MIQYIKRKNLDVLKYDSCIENSIQSRIYAFSWYLDIVADHWDVLVLDDYQAVMPLPWKKKYGIKYVYPPFWILELGVFSTIKNFKIQSFLDFLSNTFRFVENRLNTDLPIINTEKHLLKKQVQILDLNEDYSVLNKNFRKDRIKDISKAKKADLIEKWNDNPENLISLFKNNVGKRIPNILENDYSILKKLIDVCIDKKVGEVLSIYNSKDHLLASGFFLKHKGAITILISSTDFKNRNNGANTFLINSAIFKYQKHFKNFNFGGSSMKSIAKYFLSFGAETREYQQIKYNNLPFFLKIFKR</sequence>